<dbReference type="Proteomes" id="UP000000724">
    <property type="component" value="Contig Pc00c12"/>
</dbReference>
<feature type="coiled-coil region" evidence="3">
    <location>
        <begin position="110"/>
        <end position="140"/>
    </location>
</feature>
<dbReference type="PANTHER" id="PTHR13073:SF0">
    <property type="entry name" value="BIOGENESIS OF LYSOSOME-RELATED ORGANELLES COMPLEX 1 SUBUNIT 1"/>
    <property type="match status" value="1"/>
</dbReference>
<dbReference type="EMBL" id="AM920427">
    <property type="protein sequence ID" value="CAP80791.1"/>
    <property type="molecule type" value="Genomic_DNA"/>
</dbReference>
<proteinExistence type="inferred from homology"/>
<dbReference type="PANTHER" id="PTHR13073">
    <property type="entry name" value="BLOC-1 COMPLEX SUBUNIT 1"/>
    <property type="match status" value="1"/>
</dbReference>
<dbReference type="eggNOG" id="ENOG502S9ZX">
    <property type="taxonomic scope" value="Eukaryota"/>
</dbReference>
<evidence type="ECO:0000256" key="1">
    <source>
        <dbReference type="ARBA" id="ARBA00007133"/>
    </source>
</evidence>
<feature type="compositionally biased region" description="Basic and acidic residues" evidence="4">
    <location>
        <begin position="214"/>
        <end position="225"/>
    </location>
</feature>
<reference evidence="5 6" key="1">
    <citation type="journal article" date="2008" name="Nat. Biotechnol.">
        <title>Genome sequencing and analysis of the filamentous fungus Penicillium chrysogenum.</title>
        <authorList>
            <person name="van den Berg M.A."/>
            <person name="Albang R."/>
            <person name="Albermann K."/>
            <person name="Badger J.H."/>
            <person name="Daran J.-M."/>
            <person name="Driessen A.J.M."/>
            <person name="Garcia-Estrada C."/>
            <person name="Fedorova N.D."/>
            <person name="Harris D.M."/>
            <person name="Heijne W.H.M."/>
            <person name="Joardar V.S."/>
            <person name="Kiel J.A.K.W."/>
            <person name="Kovalchuk A."/>
            <person name="Martin J.F."/>
            <person name="Nierman W.C."/>
            <person name="Nijland J.G."/>
            <person name="Pronk J.T."/>
            <person name="Roubos J.A."/>
            <person name="van der Klei I.J."/>
            <person name="van Peij N.N.M.E."/>
            <person name="Veenhuis M."/>
            <person name="von Doehren H."/>
            <person name="Wagner C."/>
            <person name="Wortman J.R."/>
            <person name="Bovenberg R.A.L."/>
        </authorList>
    </citation>
    <scope>NUCLEOTIDE SEQUENCE [LARGE SCALE GENOMIC DNA]</scope>
    <source>
        <strain evidence="6">ATCC 28089 / DSM 1075 / NRRL 1951 / Wisconsin 54-1255</strain>
    </source>
</reference>
<evidence type="ECO:0000313" key="5">
    <source>
        <dbReference type="EMBL" id="CAP80791.1"/>
    </source>
</evidence>
<gene>
    <name evidence="5" type="ORF">Pc12g11640</name>
    <name evidence="5" type="ORF">PCH_Pc12g11640</name>
</gene>
<keyword evidence="3" id="KW-0175">Coiled coil</keyword>
<dbReference type="GO" id="GO:0016197">
    <property type="term" value="P:endosomal transport"/>
    <property type="evidence" value="ECO:0007669"/>
    <property type="project" value="TreeGrafter"/>
</dbReference>
<sequence>MSLRAEPYYFVYHNERSKEYEETKRRPIDPKQVISGSSLQISSHTTPPKSEPNRQPTMDNPTPQSNPNPNPTADPANTTDDQRQKEALAAFTATLHSVGTNLEAPLRDRAANIQSNAAVLERQEAELAENTQRLARQNQQWVGFADETRDGLKEIGDVQNWAEMIERDLLALEDMMDVVERGHESENADERGDGDAELNEDLENGNANGQNGHVDIDANGKKLDQPAKGWLRWW</sequence>
<feature type="compositionally biased region" description="Polar residues" evidence="4">
    <location>
        <begin position="34"/>
        <end position="59"/>
    </location>
</feature>
<evidence type="ECO:0000256" key="4">
    <source>
        <dbReference type="SAM" id="MobiDB-lite"/>
    </source>
</evidence>
<dbReference type="AlphaFoldDB" id="B6GXP3"/>
<evidence type="ECO:0000256" key="2">
    <source>
        <dbReference type="ARBA" id="ARBA00019577"/>
    </source>
</evidence>
<feature type="region of interest" description="Disordered" evidence="4">
    <location>
        <begin position="1"/>
        <end position="82"/>
    </location>
</feature>
<dbReference type="HOGENOM" id="CLU_092507_0_0_1"/>
<comment type="similarity">
    <text evidence="1">Belongs to the BLOC1S1 family.</text>
</comment>
<dbReference type="BioCyc" id="PCHR:PC12G11640-MONOMER"/>
<name>B6GXP3_PENRW</name>
<feature type="compositionally biased region" description="Basic and acidic residues" evidence="4">
    <location>
        <begin position="13"/>
        <end position="29"/>
    </location>
</feature>
<organism evidence="5 6">
    <name type="scientific">Penicillium rubens (strain ATCC 28089 / DSM 1075 / NRRL 1951 / Wisconsin 54-1255)</name>
    <name type="common">Penicillium chrysogenum</name>
    <dbReference type="NCBI Taxonomy" id="500485"/>
    <lineage>
        <taxon>Eukaryota</taxon>
        <taxon>Fungi</taxon>
        <taxon>Dikarya</taxon>
        <taxon>Ascomycota</taxon>
        <taxon>Pezizomycotina</taxon>
        <taxon>Eurotiomycetes</taxon>
        <taxon>Eurotiomycetidae</taxon>
        <taxon>Eurotiales</taxon>
        <taxon>Aspergillaceae</taxon>
        <taxon>Penicillium</taxon>
        <taxon>Penicillium chrysogenum species complex</taxon>
    </lineage>
</organism>
<evidence type="ECO:0000256" key="3">
    <source>
        <dbReference type="SAM" id="Coils"/>
    </source>
</evidence>
<keyword evidence="6" id="KW-1185">Reference proteome</keyword>
<feature type="compositionally biased region" description="Basic and acidic residues" evidence="4">
    <location>
        <begin position="182"/>
        <end position="194"/>
    </location>
</feature>
<evidence type="ECO:0000313" key="6">
    <source>
        <dbReference type="Proteomes" id="UP000000724"/>
    </source>
</evidence>
<feature type="region of interest" description="Disordered" evidence="4">
    <location>
        <begin position="182"/>
        <end position="234"/>
    </location>
</feature>
<dbReference type="OrthoDB" id="20018at2759"/>
<protein>
    <recommendedName>
        <fullName evidence="2">Biogenesis of lysosome-related organelles complex 1 subunit 1</fullName>
    </recommendedName>
</protein>
<dbReference type="GO" id="GO:0031083">
    <property type="term" value="C:BLOC-1 complex"/>
    <property type="evidence" value="ECO:0007669"/>
    <property type="project" value="InterPro"/>
</dbReference>
<dbReference type="OMA" id="RMLHSNA"/>
<dbReference type="STRING" id="500485.B6GXP3"/>
<accession>B6GXP3</accession>
<dbReference type="Pfam" id="PF06320">
    <property type="entry name" value="GCN5L1"/>
    <property type="match status" value="1"/>
</dbReference>
<dbReference type="VEuPathDB" id="FungiDB:PCH_Pc12g11640"/>
<dbReference type="InterPro" id="IPR009395">
    <property type="entry name" value="BLOC1S1"/>
</dbReference>